<dbReference type="HAMAP" id="MF_02067">
    <property type="entry name" value="FBP_aldolase_phosphatase"/>
    <property type="match status" value="1"/>
</dbReference>
<feature type="binding site" evidence="15">
    <location>
        <position position="286"/>
    </location>
    <ligand>
        <name>dihydroxyacetone phosphate</name>
        <dbReference type="ChEBI" id="CHEBI:57642"/>
    </ligand>
</feature>
<evidence type="ECO:0000256" key="8">
    <source>
        <dbReference type="ARBA" id="ARBA00022432"/>
    </source>
</evidence>
<evidence type="ECO:0000256" key="12">
    <source>
        <dbReference type="ARBA" id="ARBA00023239"/>
    </source>
</evidence>
<dbReference type="GO" id="GO:0004332">
    <property type="term" value="F:fructose-bisphosphate aldolase activity"/>
    <property type="evidence" value="ECO:0007669"/>
    <property type="project" value="UniProtKB-UniRule"/>
</dbReference>
<dbReference type="EMBL" id="CP001931">
    <property type="protein sequence ID" value="ADC90152.1"/>
    <property type="molecule type" value="Genomic_DNA"/>
</dbReference>
<keyword evidence="10 15" id="KW-0378">Hydrolase</keyword>
<feature type="binding site" description="in other chain" evidence="15">
    <location>
        <begin position="103"/>
        <end position="104"/>
    </location>
    <ligand>
        <name>beta-D-fructose 1,6-bisphosphate</name>
        <dbReference type="ChEBI" id="CHEBI:32966"/>
        <note>ligand shared between dimeric partners</note>
    </ligand>
</feature>
<feature type="binding site" evidence="15">
    <location>
        <position position="94"/>
    </location>
    <ligand>
        <name>Mg(2+)</name>
        <dbReference type="ChEBI" id="CHEBI:18420"/>
        <label>1</label>
    </ligand>
</feature>
<dbReference type="InterPro" id="IPR036076">
    <property type="entry name" value="FBPase_V_sf"/>
</dbReference>
<dbReference type="GO" id="GO:0042132">
    <property type="term" value="F:fructose 1,6-bisphosphate 1-phosphatase activity"/>
    <property type="evidence" value="ECO:0007669"/>
    <property type="project" value="UniProtKB-UniRule"/>
</dbReference>
<keyword evidence="13 15" id="KW-0704">Schiff base</keyword>
<comment type="catalytic activity">
    <reaction evidence="1 15">
        <text>beta-D-fructose 1,6-bisphosphate + H2O = beta-D-fructose 6-phosphate + phosphate</text>
        <dbReference type="Rhea" id="RHEA:11064"/>
        <dbReference type="ChEBI" id="CHEBI:15377"/>
        <dbReference type="ChEBI" id="CHEBI:32966"/>
        <dbReference type="ChEBI" id="CHEBI:43474"/>
        <dbReference type="ChEBI" id="CHEBI:57634"/>
        <dbReference type="EC" id="3.1.3.11"/>
    </reaction>
</comment>
<keyword evidence="12 15" id="KW-0456">Lyase</keyword>
<feature type="binding site" description="in other chain" evidence="15">
    <location>
        <position position="286"/>
    </location>
    <ligand>
        <name>beta-D-fructose 1,6-bisphosphate</name>
        <dbReference type="ChEBI" id="CHEBI:32966"/>
        <note>ligand shared between dimeric partners</note>
    </ligand>
</feature>
<feature type="binding site" evidence="15">
    <location>
        <begin position="241"/>
        <end position="242"/>
    </location>
    <ligand>
        <name>beta-D-fructose 1,6-bisphosphate</name>
        <dbReference type="ChEBI" id="CHEBI:32966"/>
        <note>ligand shared between dimeric partners</note>
    </ligand>
</feature>
<dbReference type="InterPro" id="IPR002803">
    <property type="entry name" value="FBPase_V"/>
</dbReference>
<keyword evidence="14 15" id="KW-0119">Carbohydrate metabolism</keyword>
<feature type="binding site" evidence="15">
    <location>
        <position position="132"/>
    </location>
    <ligand>
        <name>dihydroxyacetone phosphate</name>
        <dbReference type="ChEBI" id="CHEBI:57642"/>
    </ligand>
</feature>
<dbReference type="PANTHER" id="PTHR38341:SF1">
    <property type="entry name" value="FRUCTOSE-1,6-BISPHOSPHATE ALDOLASE_PHOSPHATASE"/>
    <property type="match status" value="1"/>
</dbReference>
<feature type="binding site" description="in other chain" evidence="15">
    <location>
        <position position="132"/>
    </location>
    <ligand>
        <name>beta-D-fructose 1,6-bisphosphate</name>
        <dbReference type="ChEBI" id="CHEBI:32966"/>
        <note>ligand shared between dimeric partners</note>
    </ligand>
</feature>
<feature type="binding site" evidence="15">
    <location>
        <position position="232"/>
    </location>
    <ligand>
        <name>Mg(2+)</name>
        <dbReference type="ChEBI" id="CHEBI:18420"/>
        <label>3</label>
    </ligand>
</feature>
<evidence type="ECO:0000256" key="4">
    <source>
        <dbReference type="ARBA" id="ARBA00010693"/>
    </source>
</evidence>
<feature type="active site" description="Proton donor/acceptor; for FBP aldolase activity" evidence="15">
    <location>
        <position position="228"/>
    </location>
</feature>
<dbReference type="KEGG" id="tal:Thal_1523"/>
<evidence type="ECO:0000256" key="9">
    <source>
        <dbReference type="ARBA" id="ARBA00022723"/>
    </source>
</evidence>
<evidence type="ECO:0000256" key="15">
    <source>
        <dbReference type="HAMAP-Rule" id="MF_02067"/>
    </source>
</evidence>
<protein>
    <recommendedName>
        <fullName evidence="7 15">Fructose-1,6-bisphosphate aldolase/phosphatase</fullName>
        <shortName evidence="15">FBP A/P</shortName>
        <shortName evidence="15">FBP aldolase/phosphatase</shortName>
        <ecNumber evidence="6 15">3.1.3.11</ecNumber>
        <ecNumber evidence="15">4.1.2.13</ecNumber>
    </recommendedName>
</protein>
<gene>
    <name evidence="15" type="primary">fbp</name>
    <name evidence="16" type="ordered locus">Thal_1523</name>
</gene>
<dbReference type="UniPathway" id="UPA00138"/>
<evidence type="ECO:0000256" key="2">
    <source>
        <dbReference type="ARBA" id="ARBA00001946"/>
    </source>
</evidence>
<feature type="binding site" evidence="15">
    <location>
        <position position="131"/>
    </location>
    <ligand>
        <name>Mg(2+)</name>
        <dbReference type="ChEBI" id="CHEBI:18420"/>
        <label>2</label>
    </ligand>
</feature>
<comment type="pathway">
    <text evidence="3 15">Carbohydrate biosynthesis; gluconeogenesis.</text>
</comment>
<evidence type="ECO:0000256" key="14">
    <source>
        <dbReference type="ARBA" id="ARBA00023277"/>
    </source>
</evidence>
<feature type="binding site" evidence="15">
    <location>
        <position position="265"/>
    </location>
    <ligand>
        <name>dihydroxyacetone phosphate</name>
        <dbReference type="ChEBI" id="CHEBI:57642"/>
    </ligand>
</feature>
<dbReference type="AlphaFoldDB" id="D3SN22"/>
<evidence type="ECO:0000313" key="16">
    <source>
        <dbReference type="EMBL" id="ADC90152.1"/>
    </source>
</evidence>
<feature type="binding site" description="in other chain" evidence="15">
    <location>
        <position position="18"/>
    </location>
    <ligand>
        <name>beta-D-fructose 1,6-bisphosphate</name>
        <dbReference type="ChEBI" id="CHEBI:32966"/>
        <note>ligand shared between dimeric partners</note>
    </ligand>
</feature>
<dbReference type="OrthoDB" id="9763541at2"/>
<comment type="similarity">
    <text evidence="4 15">Belongs to the FBP aldolase/phosphatase family.</text>
</comment>
<evidence type="ECO:0000256" key="11">
    <source>
        <dbReference type="ARBA" id="ARBA00022842"/>
    </source>
</evidence>
<feature type="active site" description="Proton acceptor; for FBP phosphatase activity" evidence="15">
    <location>
        <position position="11"/>
    </location>
</feature>
<keyword evidence="11 15" id="KW-0460">Magnesium</keyword>
<feature type="binding site" evidence="15">
    <location>
        <position position="52"/>
    </location>
    <ligand>
        <name>Mg(2+)</name>
        <dbReference type="ChEBI" id="CHEBI:18420"/>
        <label>2</label>
    </ligand>
</feature>
<comment type="cofactor">
    <cofactor evidence="2 15">
        <name>Mg(2+)</name>
        <dbReference type="ChEBI" id="CHEBI:18420"/>
    </cofactor>
</comment>
<comment type="subunit">
    <text evidence="5 15">Homooctamer; dimer of tetramers.</text>
</comment>
<evidence type="ECO:0000256" key="1">
    <source>
        <dbReference type="ARBA" id="ARBA00001273"/>
    </source>
</evidence>
<keyword evidence="9 15" id="KW-0479">Metal-binding</keyword>
<dbReference type="STRING" id="638303.Thal_1523"/>
<dbReference type="SUPFAM" id="SSF111249">
    <property type="entry name" value="Sulfolobus fructose-1,6-bisphosphatase-like"/>
    <property type="match status" value="1"/>
</dbReference>
<dbReference type="NCBIfam" id="NF041126">
    <property type="entry name" value="FBP_aldo_phos"/>
    <property type="match status" value="1"/>
</dbReference>
<dbReference type="RefSeq" id="WP_012992558.1">
    <property type="nucleotide sequence ID" value="NC_013894.1"/>
</dbReference>
<feature type="binding site" description="in other chain" evidence="15">
    <location>
        <position position="347"/>
    </location>
    <ligand>
        <name>beta-D-fructose 1,6-bisphosphate</name>
        <dbReference type="ChEBI" id="CHEBI:32966"/>
        <note>ligand shared between dimeric partners</note>
    </ligand>
</feature>
<accession>D3SN22</accession>
<dbReference type="Pfam" id="PF01950">
    <property type="entry name" value="FBPase_3"/>
    <property type="match status" value="1"/>
</dbReference>
<dbReference type="EC" id="4.1.2.13" evidence="15"/>
<feature type="binding site" evidence="15">
    <location>
        <position position="232"/>
    </location>
    <ligand>
        <name>Mg(2+)</name>
        <dbReference type="ChEBI" id="CHEBI:18420"/>
        <label>4</label>
    </ligand>
</feature>
<evidence type="ECO:0000256" key="10">
    <source>
        <dbReference type="ARBA" id="ARBA00022801"/>
    </source>
</evidence>
<feature type="binding site" evidence="15">
    <location>
        <position position="18"/>
    </location>
    <ligand>
        <name>dihydroxyacetone phosphate</name>
        <dbReference type="ChEBI" id="CHEBI:57642"/>
    </ligand>
</feature>
<dbReference type="EC" id="3.1.3.11" evidence="6 15"/>
<evidence type="ECO:0000256" key="13">
    <source>
        <dbReference type="ARBA" id="ARBA00023270"/>
    </source>
</evidence>
<feature type="binding site" evidence="15">
    <location>
        <position position="233"/>
    </location>
    <ligand>
        <name>Mg(2+)</name>
        <dbReference type="ChEBI" id="CHEBI:18420"/>
        <label>3</label>
    </ligand>
</feature>
<feature type="binding site" evidence="15">
    <location>
        <position position="53"/>
    </location>
    <ligand>
        <name>Mg(2+)</name>
        <dbReference type="ChEBI" id="CHEBI:18420"/>
        <label>2</label>
    </ligand>
</feature>
<feature type="binding site" evidence="15">
    <location>
        <position position="231"/>
    </location>
    <ligand>
        <name>Mg(2+)</name>
        <dbReference type="ChEBI" id="CHEBI:18420"/>
        <label>3</label>
    </ligand>
</feature>
<dbReference type="HOGENOM" id="CLU_041630_0_0_0"/>
<dbReference type="eggNOG" id="COG1980">
    <property type="taxonomic scope" value="Bacteria"/>
</dbReference>
<dbReference type="Proteomes" id="UP000002043">
    <property type="component" value="Chromosome"/>
</dbReference>
<evidence type="ECO:0000256" key="3">
    <source>
        <dbReference type="ARBA" id="ARBA00004742"/>
    </source>
</evidence>
<evidence type="ECO:0000256" key="5">
    <source>
        <dbReference type="ARBA" id="ARBA00011820"/>
    </source>
</evidence>
<feature type="active site" description="Schiff-base intermediate with DHAP; for FBP aldolase activity" evidence="15">
    <location>
        <position position="231"/>
    </location>
</feature>
<dbReference type="PANTHER" id="PTHR38341">
    <property type="entry name" value="FRUCTOSE-1,6-BISPHOSPHATE ALDOLASE/PHOSPHATASE"/>
    <property type="match status" value="1"/>
</dbReference>
<comment type="function">
    <text evidence="15">Catalyzes two subsequent steps in gluconeogenesis: the aldol condensation of dihydroxyacetone phosphate (DHAP) and glyceraldehyde-3-phosphate (GA3P) to fructose-1,6-bisphosphate (FBP), and the dephosphorylation of FBP to fructose-6-phosphate (F6P).</text>
</comment>
<sequence>MKITLSVIKADIGGYVGHSHAHPDVVEAVKEVGKEAVKKGTLIDCDVLVCGDDIALVMTHTHGVDSPVVHGLAWEAFQRGTQVAKKLKLYGAGQDLLSDAFSGNVKGMGPGVAEMEFEERPSEPVIVFFADKTAPSAWNLALYEMFADPMVCSGLVIDPKMHEGFTFEVLDTFTGKAVKLSTPSELYDLLALIGTVERYAVRSVWRNSDGEIAAVASTQRLSLIAGRYVGKDDPVLIVRAQSGFPAVGEILEPFARPWIVEGWMRGSHNGPLMPVSFRHATPSRFDGPPRVIAAGYQLSEGKLIGPRDLFDDPAFDNARQTAQMMADILRRQGIFEPHRLPSEEMEYTTLPKILKKLEGRFYNLEEGKKEPVEHQQHADVD</sequence>
<dbReference type="GO" id="GO:0000287">
    <property type="term" value="F:magnesium ion binding"/>
    <property type="evidence" value="ECO:0007669"/>
    <property type="project" value="UniProtKB-UniRule"/>
</dbReference>
<feature type="binding site" description="in other chain" evidence="15">
    <location>
        <position position="265"/>
    </location>
    <ligand>
        <name>beta-D-fructose 1,6-bisphosphate</name>
        <dbReference type="ChEBI" id="CHEBI:32966"/>
        <note>ligand shared between dimeric partners</note>
    </ligand>
</feature>
<evidence type="ECO:0000256" key="7">
    <source>
        <dbReference type="ARBA" id="ARBA00018635"/>
    </source>
</evidence>
<feature type="binding site" evidence="15">
    <location>
        <position position="52"/>
    </location>
    <ligand>
        <name>Mg(2+)</name>
        <dbReference type="ChEBI" id="CHEBI:18420"/>
        <label>1</label>
    </ligand>
</feature>
<keyword evidence="17" id="KW-1185">Reference proteome</keyword>
<feature type="binding site" description="in other chain" evidence="15">
    <location>
        <position position="90"/>
    </location>
    <ligand>
        <name>beta-D-fructose 1,6-bisphosphate</name>
        <dbReference type="ChEBI" id="CHEBI:32966"/>
        <note>ligand shared between dimeric partners</note>
    </ligand>
</feature>
<feature type="binding site" evidence="15">
    <location>
        <position position="18"/>
    </location>
    <ligand>
        <name>Mg(2+)</name>
        <dbReference type="ChEBI" id="CHEBI:18420"/>
        <label>1</label>
    </ligand>
</feature>
<organism evidence="16 17">
    <name type="scientific">Thermocrinis albus (strain DSM 14484 / JCM 11386 / HI 11/12)</name>
    <dbReference type="NCBI Taxonomy" id="638303"/>
    <lineage>
        <taxon>Bacteria</taxon>
        <taxon>Pseudomonadati</taxon>
        <taxon>Aquificota</taxon>
        <taxon>Aquificia</taxon>
        <taxon>Aquificales</taxon>
        <taxon>Aquificaceae</taxon>
        <taxon>Thermocrinis</taxon>
    </lineage>
</organism>
<keyword evidence="8 15" id="KW-0312">Gluconeogenesis</keyword>
<feature type="binding site" evidence="15">
    <location>
        <position position="233"/>
    </location>
    <ligand>
        <name>Mg(2+)</name>
        <dbReference type="ChEBI" id="CHEBI:18420"/>
        <label>2</label>
    </ligand>
</feature>
<dbReference type="PIRSF" id="PIRSF015647">
    <property type="entry name" value="FBPtase_archl"/>
    <property type="match status" value="1"/>
</dbReference>
<feature type="binding site" evidence="15">
    <location>
        <position position="11"/>
    </location>
    <ligand>
        <name>Mg(2+)</name>
        <dbReference type="ChEBI" id="CHEBI:18420"/>
        <label>1</label>
    </ligand>
</feature>
<evidence type="ECO:0000313" key="17">
    <source>
        <dbReference type="Proteomes" id="UP000002043"/>
    </source>
</evidence>
<dbReference type="GO" id="GO:0006094">
    <property type="term" value="P:gluconeogenesis"/>
    <property type="evidence" value="ECO:0007669"/>
    <property type="project" value="UniProtKB-UniRule"/>
</dbReference>
<name>D3SN22_THEAH</name>
<proteinExistence type="inferred from homology"/>
<comment type="domain">
    <text evidence="15">Consists of a single catalytic domain, but remodels its active-site architecture via a large structural change to exhibit dual activities.</text>
</comment>
<comment type="catalytic activity">
    <reaction evidence="15">
        <text>beta-D-fructose 1,6-bisphosphate = D-glyceraldehyde 3-phosphate + dihydroxyacetone phosphate</text>
        <dbReference type="Rhea" id="RHEA:14729"/>
        <dbReference type="ChEBI" id="CHEBI:32966"/>
        <dbReference type="ChEBI" id="CHEBI:57642"/>
        <dbReference type="ChEBI" id="CHEBI:59776"/>
        <dbReference type="EC" id="4.1.2.13"/>
    </reaction>
</comment>
<reference evidence="17" key="1">
    <citation type="journal article" date="2010" name="Stand. Genomic Sci.">
        <title>Complete genome sequence of Thermocrinis albus type strain (HI 11/12T).</title>
        <authorList>
            <person name="Wirth R."/>
            <person name="Sikorski J."/>
            <person name="Brambilla E."/>
            <person name="Misra M."/>
            <person name="Lapidus A."/>
            <person name="Copeland A."/>
            <person name="Nolan M."/>
            <person name="Lucas S."/>
            <person name="Chen F."/>
            <person name="Tice H."/>
            <person name="Cheng J.F."/>
            <person name="Han C."/>
            <person name="Detter J.C."/>
            <person name="Tapia R."/>
            <person name="Bruce D."/>
            <person name="Goodwin L."/>
            <person name="Pitluck S."/>
            <person name="Pati A."/>
            <person name="Anderson I."/>
            <person name="Ivanova N."/>
            <person name="Mavromatis K."/>
            <person name="Mikhailova N."/>
            <person name="Chen A."/>
            <person name="Palaniappan K."/>
            <person name="Bilek Y."/>
            <person name="Hader T."/>
            <person name="Land M."/>
            <person name="Hauser L."/>
            <person name="Chang Y.J."/>
            <person name="Jeffries C.D."/>
            <person name="Tindall B.J."/>
            <person name="Rohde M."/>
            <person name="Goker M."/>
            <person name="Bristow J."/>
            <person name="Eisen J.A."/>
            <person name="Markowitz V."/>
            <person name="Hugenholtz P."/>
            <person name="Kyrpides N.C."/>
            <person name="Klenk H.P."/>
        </authorList>
    </citation>
    <scope>NUCLEOTIDE SEQUENCE [LARGE SCALE GENOMIC DNA]</scope>
    <source>
        <strain evidence="17">DSM 14484 / JCM 11386 / HI 11/12</strain>
    </source>
</reference>
<evidence type="ECO:0000256" key="6">
    <source>
        <dbReference type="ARBA" id="ARBA00013093"/>
    </source>
</evidence>